<dbReference type="InterPro" id="IPR011990">
    <property type="entry name" value="TPR-like_helical_dom_sf"/>
</dbReference>
<evidence type="ECO:0000313" key="8">
    <source>
        <dbReference type="Proteomes" id="UP001338582"/>
    </source>
</evidence>
<reference evidence="7 8" key="1">
    <citation type="submission" date="2023-10" db="EMBL/GenBank/DDBJ databases">
        <title>Draft Genome Sequence of Candida saopaulonensis from a very Premature Infant with Sepsis.</title>
        <authorList>
            <person name="Ning Y."/>
            <person name="Dai R."/>
            <person name="Xiao M."/>
            <person name="Xu Y."/>
            <person name="Yan Q."/>
            <person name="Zhang L."/>
        </authorList>
    </citation>
    <scope>NUCLEOTIDE SEQUENCE [LARGE SCALE GENOMIC DNA]</scope>
    <source>
        <strain evidence="7 8">19XY460</strain>
    </source>
</reference>
<comment type="subcellular location">
    <subcellularLocation>
        <location evidence="2">Cell membrane</location>
        <topology evidence="2">Peripheral membrane protein</topology>
        <orientation evidence="2">Cytoplasmic side</orientation>
    </subcellularLocation>
    <subcellularLocation>
        <location evidence="3">Cytoplasmic granule</location>
    </subcellularLocation>
</comment>
<proteinExistence type="inferred from homology"/>
<dbReference type="PANTHER" id="PTHR23083:SF464">
    <property type="entry name" value="TETRATRICOPEPTIDE REPEAT DOMAIN 7, ISOFORM A"/>
    <property type="match status" value="1"/>
</dbReference>
<dbReference type="GeneID" id="88171907"/>
<evidence type="ECO:0000256" key="1">
    <source>
        <dbReference type="ARBA" id="ARBA00002550"/>
    </source>
</evidence>
<accession>A0AAX4H589</accession>
<name>A0AAX4H589_9ASCO</name>
<evidence type="ECO:0000256" key="2">
    <source>
        <dbReference type="ARBA" id="ARBA00004413"/>
    </source>
</evidence>
<dbReference type="AlphaFoldDB" id="A0AAX4H589"/>
<dbReference type="GO" id="GO:0005886">
    <property type="term" value="C:plasma membrane"/>
    <property type="evidence" value="ECO:0007669"/>
    <property type="project" value="UniProtKB-SubCell"/>
</dbReference>
<evidence type="ECO:0000256" key="3">
    <source>
        <dbReference type="ARBA" id="ARBA00004463"/>
    </source>
</evidence>
<evidence type="ECO:0000313" key="7">
    <source>
        <dbReference type="EMBL" id="WPK23598.1"/>
    </source>
</evidence>
<keyword evidence="4" id="KW-0254">Endocytosis</keyword>
<evidence type="ECO:0000256" key="6">
    <source>
        <dbReference type="ARBA" id="ARBA00039231"/>
    </source>
</evidence>
<sequence length="912" mass="104432">MPIEDPSLQNMATLCMGSFPRGVASFETSPDVFCQLIFVDYQIHFLLQKHFQGELYAHQTVKLGAEARDDVDELKKVLESVVNSSSGADFGATEALYQAVLQGHLRLLEGDVNGAYTVLEKHLRGRIAKSSSATEDSFLEYLKIRLCCLIGATLAELFTHWIMYLAEMRTVLPKSEVAARIWTRAILENVFRTFLAQAPRPLKFLDLHTQRFGGNVCAVVLFASFCLQSRGTSQLHPAFAAEFSQYLTGLLEEATKAKADFPNATQLRAPELLLMDAIFSSVSDITSSREYITSILKRKVSKRYLVHMAERSFQDHKVLMFLIQTLIDMKEYDEAFAAFATYVEYIQQQQTRNKGSLDDILAVIDVYTTCITAFNPANSFIPDAKLPSPRFKYRCTDEVVLRLKKESECLVQYLERASTIAGLLYVSSQLDESIDRNLAFLYFRFNPNSFIGDKSPLAKSLCNGWYAVGQFHSYLSTYETNSIADMKTNNEKILELFKKGLIVNCRRNVTHLFEYALKLAYSQKLQSAARLCKFILKGHPELFKTWNLLILALSGLETKDRSNDETAPSDDILSDVQSVSQSNLEKFSDDALNVASLYITKNQENGIATPIETCYDILQLKMTQLAILERNRGIEHMLHHVSEVFVLYKELFLDLTLSHEADNMHSKFESRSVGVWSHRPSVIDPSERAQALQRTMSLRKLNMVPKDSLKKPAKIEEVQNEGKEPKDKHYEKELRILQQLWLWTASIYLKLDLPEEAEQCIVEAETADKPNVLTFTYLGLLTSRSRKFLALQEFERSLEVYHLPEEQYNKVGYALTLLGLCKLFIVDDDKSNSLFISSKDHNAGLVRLKNYLEEFSHCWPYGYNNSELWYYLSGLYQKFDDKILYKDALWRCVELEDWRPVRSFDVCEGLRF</sequence>
<dbReference type="EMBL" id="CP138894">
    <property type="protein sequence ID" value="WPK23598.1"/>
    <property type="molecule type" value="Genomic_DNA"/>
</dbReference>
<evidence type="ECO:0000256" key="4">
    <source>
        <dbReference type="ARBA" id="ARBA00022583"/>
    </source>
</evidence>
<gene>
    <name evidence="7" type="ORF">PUMCH_000839</name>
</gene>
<evidence type="ECO:0000256" key="5">
    <source>
        <dbReference type="ARBA" id="ARBA00038251"/>
    </source>
</evidence>
<comment type="similarity">
    <text evidence="5">Belongs to the YPP1 family.</text>
</comment>
<dbReference type="GO" id="GO:0006897">
    <property type="term" value="P:endocytosis"/>
    <property type="evidence" value="ECO:0007669"/>
    <property type="project" value="UniProtKB-KW"/>
</dbReference>
<comment type="function">
    <text evidence="1">Involved in endocytosis.</text>
</comment>
<keyword evidence="8" id="KW-1185">Reference proteome</keyword>
<protein>
    <recommendedName>
        <fullName evidence="6">Cargo-transport protein YPP1</fullName>
    </recommendedName>
</protein>
<organism evidence="7 8">
    <name type="scientific">Australozyma saopauloensis</name>
    <dbReference type="NCBI Taxonomy" id="291208"/>
    <lineage>
        <taxon>Eukaryota</taxon>
        <taxon>Fungi</taxon>
        <taxon>Dikarya</taxon>
        <taxon>Ascomycota</taxon>
        <taxon>Saccharomycotina</taxon>
        <taxon>Pichiomycetes</taxon>
        <taxon>Metschnikowiaceae</taxon>
        <taxon>Australozyma</taxon>
    </lineage>
</organism>
<dbReference type="CDD" id="cd23270">
    <property type="entry name" value="YPP1"/>
    <property type="match status" value="1"/>
</dbReference>
<dbReference type="PANTHER" id="PTHR23083">
    <property type="entry name" value="TETRATRICOPEPTIDE REPEAT PROTEIN, TPR"/>
    <property type="match status" value="1"/>
</dbReference>
<dbReference type="RefSeq" id="XP_062875984.1">
    <property type="nucleotide sequence ID" value="XM_063019914.1"/>
</dbReference>
<dbReference type="Proteomes" id="UP001338582">
    <property type="component" value="Chromosome 1"/>
</dbReference>
<dbReference type="KEGG" id="asau:88171907"/>
<dbReference type="Gene3D" id="1.25.40.10">
    <property type="entry name" value="Tetratricopeptide repeat domain"/>
    <property type="match status" value="1"/>
</dbReference>
<dbReference type="InterPro" id="IPR051722">
    <property type="entry name" value="Endocytosis_PI4K-reg_protein"/>
</dbReference>